<keyword evidence="4" id="KW-1185">Reference proteome</keyword>
<organism evidence="3 4">
    <name type="scientific">Pseudonocardia sediminis</name>
    <dbReference type="NCBI Taxonomy" id="1397368"/>
    <lineage>
        <taxon>Bacteria</taxon>
        <taxon>Bacillati</taxon>
        <taxon>Actinomycetota</taxon>
        <taxon>Actinomycetes</taxon>
        <taxon>Pseudonocardiales</taxon>
        <taxon>Pseudonocardiaceae</taxon>
        <taxon>Pseudonocardia</taxon>
    </lineage>
</organism>
<dbReference type="InterPro" id="IPR014710">
    <property type="entry name" value="RmlC-like_jellyroll"/>
</dbReference>
<feature type="signal peptide" evidence="2">
    <location>
        <begin position="1"/>
        <end position="28"/>
    </location>
</feature>
<name>A0A4Q7UTJ3_PSEST</name>
<dbReference type="RefSeq" id="WP_130288088.1">
    <property type="nucleotide sequence ID" value="NZ_SHKL01000001.1"/>
</dbReference>
<feature type="compositionally biased region" description="Low complexity" evidence="1">
    <location>
        <begin position="39"/>
        <end position="65"/>
    </location>
</feature>
<gene>
    <name evidence="3" type="ORF">EV383_0113</name>
</gene>
<feature type="chain" id="PRO_5020391391" description="Cupin domain-containing protein" evidence="2">
    <location>
        <begin position="29"/>
        <end position="206"/>
    </location>
</feature>
<evidence type="ECO:0008006" key="5">
    <source>
        <dbReference type="Google" id="ProtNLM"/>
    </source>
</evidence>
<evidence type="ECO:0000256" key="1">
    <source>
        <dbReference type="SAM" id="MobiDB-lite"/>
    </source>
</evidence>
<dbReference type="InterPro" id="IPR011051">
    <property type="entry name" value="RmlC_Cupin_sf"/>
</dbReference>
<dbReference type="Gene3D" id="2.60.120.10">
    <property type="entry name" value="Jelly Rolls"/>
    <property type="match status" value="1"/>
</dbReference>
<evidence type="ECO:0000313" key="4">
    <source>
        <dbReference type="Proteomes" id="UP000291591"/>
    </source>
</evidence>
<feature type="compositionally biased region" description="Gly residues" evidence="1">
    <location>
        <begin position="66"/>
        <end position="80"/>
    </location>
</feature>
<evidence type="ECO:0000313" key="3">
    <source>
        <dbReference type="EMBL" id="RZT83313.1"/>
    </source>
</evidence>
<proteinExistence type="predicted"/>
<sequence length="206" mass="20038">MTSIGRARLRAATGVAALLVLAVAGGCAQPGQLGHDGDAAPAPADGAAPVTPGAPGTDGAAPSAGQPGGGPAGGAPGGPAGQVPGSSAATAGSDARGTVDAPVEISTPGRALFLVRTEVLQPGQTTGWITHPGTVMSVVRSGTVSVVRAQACEPARFGAEQAFFLADGEANELRNDGPDPVVLTRSELLAPDTDERRPAEPACTAP</sequence>
<comment type="caution">
    <text evidence="3">The sequence shown here is derived from an EMBL/GenBank/DDBJ whole genome shotgun (WGS) entry which is preliminary data.</text>
</comment>
<feature type="region of interest" description="Disordered" evidence="1">
    <location>
        <begin position="34"/>
        <end position="101"/>
    </location>
</feature>
<evidence type="ECO:0000256" key="2">
    <source>
        <dbReference type="SAM" id="SignalP"/>
    </source>
</evidence>
<dbReference type="AlphaFoldDB" id="A0A4Q7UTJ3"/>
<dbReference type="SUPFAM" id="SSF51182">
    <property type="entry name" value="RmlC-like cupins"/>
    <property type="match status" value="1"/>
</dbReference>
<dbReference type="OrthoDB" id="129561at2"/>
<accession>A0A4Q7UTJ3</accession>
<keyword evidence="2" id="KW-0732">Signal</keyword>
<dbReference type="EMBL" id="SHKL01000001">
    <property type="protein sequence ID" value="RZT83313.1"/>
    <property type="molecule type" value="Genomic_DNA"/>
</dbReference>
<protein>
    <recommendedName>
        <fullName evidence="5">Cupin domain-containing protein</fullName>
    </recommendedName>
</protein>
<reference evidence="3 4" key="1">
    <citation type="submission" date="2019-02" db="EMBL/GenBank/DDBJ databases">
        <title>Sequencing the genomes of 1000 actinobacteria strains.</title>
        <authorList>
            <person name="Klenk H.-P."/>
        </authorList>
    </citation>
    <scope>NUCLEOTIDE SEQUENCE [LARGE SCALE GENOMIC DNA]</scope>
    <source>
        <strain evidence="3 4">DSM 45779</strain>
    </source>
</reference>
<dbReference type="PROSITE" id="PS51257">
    <property type="entry name" value="PROKAR_LIPOPROTEIN"/>
    <property type="match status" value="1"/>
</dbReference>
<dbReference type="Proteomes" id="UP000291591">
    <property type="component" value="Unassembled WGS sequence"/>
</dbReference>